<dbReference type="PROSITE" id="PS50056">
    <property type="entry name" value="TYR_PHOSPHATASE_2"/>
    <property type="match status" value="1"/>
</dbReference>
<dbReference type="InterPro" id="IPR000340">
    <property type="entry name" value="Dual-sp_phosphatase_cat-dom"/>
</dbReference>
<dbReference type="Gene3D" id="3.90.190.10">
    <property type="entry name" value="Protein tyrosine phosphatase superfamily"/>
    <property type="match status" value="1"/>
</dbReference>
<evidence type="ECO:0000256" key="3">
    <source>
        <dbReference type="ARBA" id="ARBA00022912"/>
    </source>
</evidence>
<feature type="domain" description="Tyrosine specific protein phosphatases" evidence="7">
    <location>
        <begin position="72"/>
        <end position="124"/>
    </location>
</feature>
<evidence type="ECO:0000313" key="9">
    <source>
        <dbReference type="Proteomes" id="UP000593567"/>
    </source>
</evidence>
<dbReference type="Proteomes" id="UP000593567">
    <property type="component" value="Unassembled WGS sequence"/>
</dbReference>
<gene>
    <name evidence="8" type="ORF">EB796_003988</name>
</gene>
<comment type="similarity">
    <text evidence="1">Belongs to the protein-tyrosine phosphatase family. Non-receptor class dual specificity subfamily.</text>
</comment>
<feature type="domain" description="Tyrosine-protein phosphatase" evidence="6">
    <location>
        <begin position="4"/>
        <end position="145"/>
    </location>
</feature>
<dbReference type="GO" id="GO:0004725">
    <property type="term" value="F:protein tyrosine phosphatase activity"/>
    <property type="evidence" value="ECO:0007669"/>
    <property type="project" value="TreeGrafter"/>
</dbReference>
<comment type="caution">
    <text evidence="8">The sequence shown here is derived from an EMBL/GenBank/DDBJ whole genome shotgun (WGS) entry which is preliminary data.</text>
</comment>
<name>A0A7J7KHJ6_BUGNE</name>
<evidence type="ECO:0000313" key="8">
    <source>
        <dbReference type="EMBL" id="KAF6037703.1"/>
    </source>
</evidence>
<dbReference type="AlphaFoldDB" id="A0A7J7KHJ6"/>
<dbReference type="GO" id="GO:0004722">
    <property type="term" value="F:protein serine/threonine phosphatase activity"/>
    <property type="evidence" value="ECO:0007669"/>
    <property type="project" value="UniProtKB-EC"/>
</dbReference>
<dbReference type="InterPro" id="IPR029021">
    <property type="entry name" value="Prot-tyrosine_phosphatase-like"/>
</dbReference>
<keyword evidence="3" id="KW-0904">Protein phosphatase</keyword>
<dbReference type="Pfam" id="PF00782">
    <property type="entry name" value="DSPc"/>
    <property type="match status" value="1"/>
</dbReference>
<reference evidence="8" key="1">
    <citation type="submission" date="2020-06" db="EMBL/GenBank/DDBJ databases">
        <title>Draft genome of Bugula neritina, a colonial animal packing powerful symbionts and potential medicines.</title>
        <authorList>
            <person name="Rayko M."/>
        </authorList>
    </citation>
    <scope>NUCLEOTIDE SEQUENCE [LARGE SCALE GENOMIC DNA]</scope>
    <source>
        <strain evidence="8">Kwan_BN1</strain>
    </source>
</reference>
<sequence length="318" mass="35488">MGKGMSKVLPGLYVGSFADSTDNTQLEENKITHILSACNLSTSTHAPRLKRLVINIEDKSTEHISCHFNQCIEFIHQARAEKGVVLVHCVAGISRSVTVTAAYLLAISDLNWRQAISCVRATRPIANPNLGFQKQLQDWYETERWQSVSLVNRLSSVPYNDGETIELLLKKHERWLDSGKYEDDLYPLAPGAYAETAGTSGPATTKGERRRIAMREAVRHQVLSERTHEAKMAELDTREQALSSTATRLSVNNEEILSNSPATSSCVDKIASDRTKKVYISQSDTQLGNLNPSGFIRESRSFDHPDYKYVTSSDQLTK</sequence>
<organism evidence="8 9">
    <name type="scientific">Bugula neritina</name>
    <name type="common">Brown bryozoan</name>
    <name type="synonym">Sertularia neritina</name>
    <dbReference type="NCBI Taxonomy" id="10212"/>
    <lineage>
        <taxon>Eukaryota</taxon>
        <taxon>Metazoa</taxon>
        <taxon>Spiralia</taxon>
        <taxon>Lophotrochozoa</taxon>
        <taxon>Bryozoa</taxon>
        <taxon>Gymnolaemata</taxon>
        <taxon>Cheilostomatida</taxon>
        <taxon>Flustrina</taxon>
        <taxon>Buguloidea</taxon>
        <taxon>Bugulidae</taxon>
        <taxon>Bugula</taxon>
    </lineage>
</organism>
<dbReference type="InterPro" id="IPR000387">
    <property type="entry name" value="Tyr_Pase_dom"/>
</dbReference>
<dbReference type="OrthoDB" id="9979246at2759"/>
<evidence type="ECO:0000256" key="1">
    <source>
        <dbReference type="ARBA" id="ARBA00008601"/>
    </source>
</evidence>
<evidence type="ECO:0000259" key="6">
    <source>
        <dbReference type="PROSITE" id="PS50054"/>
    </source>
</evidence>
<proteinExistence type="inferred from homology"/>
<dbReference type="EMBL" id="VXIV02000528">
    <property type="protein sequence ID" value="KAF6037703.1"/>
    <property type="molecule type" value="Genomic_DNA"/>
</dbReference>
<dbReference type="GO" id="GO:0005829">
    <property type="term" value="C:cytosol"/>
    <property type="evidence" value="ECO:0007669"/>
    <property type="project" value="TreeGrafter"/>
</dbReference>
<dbReference type="SMART" id="SM00195">
    <property type="entry name" value="DSPc"/>
    <property type="match status" value="1"/>
</dbReference>
<protein>
    <submittedName>
        <fullName evidence="8">DUSP22</fullName>
    </submittedName>
</protein>
<dbReference type="PROSITE" id="PS50054">
    <property type="entry name" value="TYR_PHOSPHATASE_DUAL"/>
    <property type="match status" value="1"/>
</dbReference>
<evidence type="ECO:0000256" key="2">
    <source>
        <dbReference type="ARBA" id="ARBA00022801"/>
    </source>
</evidence>
<evidence type="ECO:0000256" key="5">
    <source>
        <dbReference type="ARBA" id="ARBA00048336"/>
    </source>
</evidence>
<dbReference type="PANTHER" id="PTHR45948:SF2">
    <property type="entry name" value="DUAL SPECIFICITY PROTEIN PHOSPHATASE"/>
    <property type="match status" value="1"/>
</dbReference>
<evidence type="ECO:0000259" key="7">
    <source>
        <dbReference type="PROSITE" id="PS50056"/>
    </source>
</evidence>
<dbReference type="SUPFAM" id="SSF52799">
    <property type="entry name" value="(Phosphotyrosine protein) phosphatases II"/>
    <property type="match status" value="1"/>
</dbReference>
<evidence type="ECO:0000256" key="4">
    <source>
        <dbReference type="ARBA" id="ARBA00047761"/>
    </source>
</evidence>
<comment type="catalytic activity">
    <reaction evidence="4">
        <text>O-phospho-L-seryl-[protein] + H2O = L-seryl-[protein] + phosphate</text>
        <dbReference type="Rhea" id="RHEA:20629"/>
        <dbReference type="Rhea" id="RHEA-COMP:9863"/>
        <dbReference type="Rhea" id="RHEA-COMP:11604"/>
        <dbReference type="ChEBI" id="CHEBI:15377"/>
        <dbReference type="ChEBI" id="CHEBI:29999"/>
        <dbReference type="ChEBI" id="CHEBI:43474"/>
        <dbReference type="ChEBI" id="CHEBI:83421"/>
        <dbReference type="EC" id="3.1.3.16"/>
    </reaction>
</comment>
<accession>A0A7J7KHJ6</accession>
<dbReference type="InterPro" id="IPR020422">
    <property type="entry name" value="TYR_PHOSPHATASE_DUAL_dom"/>
</dbReference>
<keyword evidence="2" id="KW-0378">Hydrolase</keyword>
<comment type="catalytic activity">
    <reaction evidence="5">
        <text>O-phospho-L-threonyl-[protein] + H2O = L-threonyl-[protein] + phosphate</text>
        <dbReference type="Rhea" id="RHEA:47004"/>
        <dbReference type="Rhea" id="RHEA-COMP:11060"/>
        <dbReference type="Rhea" id="RHEA-COMP:11605"/>
        <dbReference type="ChEBI" id="CHEBI:15377"/>
        <dbReference type="ChEBI" id="CHEBI:30013"/>
        <dbReference type="ChEBI" id="CHEBI:43474"/>
        <dbReference type="ChEBI" id="CHEBI:61977"/>
        <dbReference type="EC" id="3.1.3.16"/>
    </reaction>
</comment>
<keyword evidence="9" id="KW-1185">Reference proteome</keyword>
<dbReference type="PANTHER" id="PTHR45948">
    <property type="entry name" value="DUAL SPECIFICITY PROTEIN PHOSPHATASE DDB_G0269404-RELATED"/>
    <property type="match status" value="1"/>
</dbReference>
<dbReference type="GO" id="GO:0007165">
    <property type="term" value="P:signal transduction"/>
    <property type="evidence" value="ECO:0007669"/>
    <property type="project" value="TreeGrafter"/>
</dbReference>